<comment type="caution">
    <text evidence="1">The sequence shown here is derived from an EMBL/GenBank/DDBJ whole genome shotgun (WGS) entry which is preliminary data.</text>
</comment>
<organism evidence="1 2">
    <name type="scientific">Morella rubra</name>
    <name type="common">Chinese bayberry</name>
    <dbReference type="NCBI Taxonomy" id="262757"/>
    <lineage>
        <taxon>Eukaryota</taxon>
        <taxon>Viridiplantae</taxon>
        <taxon>Streptophyta</taxon>
        <taxon>Embryophyta</taxon>
        <taxon>Tracheophyta</taxon>
        <taxon>Spermatophyta</taxon>
        <taxon>Magnoliopsida</taxon>
        <taxon>eudicotyledons</taxon>
        <taxon>Gunneridae</taxon>
        <taxon>Pentapetalae</taxon>
        <taxon>rosids</taxon>
        <taxon>fabids</taxon>
        <taxon>Fagales</taxon>
        <taxon>Myricaceae</taxon>
        <taxon>Morella</taxon>
    </lineage>
</organism>
<sequence length="68" mass="7886">MVRSILHVVERAITPIINSLAAMDKRLEKIELMQLELKKTNDEDRKEITQRIAEVQGDVVQELKEMTP</sequence>
<dbReference type="EMBL" id="RXIC02000022">
    <property type="protein sequence ID" value="KAB1216019.1"/>
    <property type="molecule type" value="Genomic_DNA"/>
</dbReference>
<dbReference type="AlphaFoldDB" id="A0A6A1VSX5"/>
<reference evidence="1 2" key="1">
    <citation type="journal article" date="2019" name="Plant Biotechnol. J.">
        <title>The red bayberry genome and genetic basis of sex determination.</title>
        <authorList>
            <person name="Jia H.M."/>
            <person name="Jia H.J."/>
            <person name="Cai Q.L."/>
            <person name="Wang Y."/>
            <person name="Zhao H.B."/>
            <person name="Yang W.F."/>
            <person name="Wang G.Y."/>
            <person name="Li Y.H."/>
            <person name="Zhan D.L."/>
            <person name="Shen Y.T."/>
            <person name="Niu Q.F."/>
            <person name="Chang L."/>
            <person name="Qiu J."/>
            <person name="Zhao L."/>
            <person name="Xie H.B."/>
            <person name="Fu W.Y."/>
            <person name="Jin J."/>
            <person name="Li X.W."/>
            <person name="Jiao Y."/>
            <person name="Zhou C.C."/>
            <person name="Tu T."/>
            <person name="Chai C.Y."/>
            <person name="Gao J.L."/>
            <person name="Fan L.J."/>
            <person name="van de Weg E."/>
            <person name="Wang J.Y."/>
            <person name="Gao Z.S."/>
        </authorList>
    </citation>
    <scope>NUCLEOTIDE SEQUENCE [LARGE SCALE GENOMIC DNA]</scope>
    <source>
        <tissue evidence="1">Leaves</tissue>
    </source>
</reference>
<keyword evidence="2" id="KW-1185">Reference proteome</keyword>
<name>A0A6A1VSX5_9ROSI</name>
<evidence type="ECO:0000313" key="2">
    <source>
        <dbReference type="Proteomes" id="UP000516437"/>
    </source>
</evidence>
<protein>
    <submittedName>
        <fullName evidence="1">Uncharacterized protein</fullName>
    </submittedName>
</protein>
<proteinExistence type="predicted"/>
<gene>
    <name evidence="1" type="ORF">CJ030_MR4G023704</name>
</gene>
<evidence type="ECO:0000313" key="1">
    <source>
        <dbReference type="EMBL" id="KAB1216019.1"/>
    </source>
</evidence>
<accession>A0A6A1VSX5</accession>
<dbReference type="Proteomes" id="UP000516437">
    <property type="component" value="Chromosome 4"/>
</dbReference>